<dbReference type="PROSITE" id="PS50157">
    <property type="entry name" value="ZINC_FINGER_C2H2_2"/>
    <property type="match status" value="2"/>
</dbReference>
<dbReference type="InterPro" id="IPR036236">
    <property type="entry name" value="Znf_C2H2_sf"/>
</dbReference>
<dbReference type="GO" id="GO:0005634">
    <property type="term" value="C:nucleus"/>
    <property type="evidence" value="ECO:0007669"/>
    <property type="project" value="UniProtKB-SubCell"/>
</dbReference>
<keyword evidence="3" id="KW-0479">Metal-binding</keyword>
<dbReference type="GO" id="GO:0000981">
    <property type="term" value="F:DNA-binding transcription factor activity, RNA polymerase II-specific"/>
    <property type="evidence" value="ECO:0007669"/>
    <property type="project" value="UniProtKB-ARBA"/>
</dbReference>
<dbReference type="OrthoDB" id="8922241at2759"/>
<feature type="domain" description="C2H2-type" evidence="13">
    <location>
        <begin position="385"/>
        <end position="412"/>
    </location>
</feature>
<evidence type="ECO:0000259" key="13">
    <source>
        <dbReference type="PROSITE" id="PS50157"/>
    </source>
</evidence>
<dbReference type="PANTHER" id="PTHR24408:SF58">
    <property type="entry name" value="TRANSCRIPTION FACTOR (TFIIIA), PUTATIVE (AFU_ORTHOLOGUE AFUA_1G05150)-RELATED"/>
    <property type="match status" value="1"/>
</dbReference>
<organism evidence="14 15">
    <name type="scientific">Coccidioides immitis H538.4</name>
    <dbReference type="NCBI Taxonomy" id="396776"/>
    <lineage>
        <taxon>Eukaryota</taxon>
        <taxon>Fungi</taxon>
        <taxon>Dikarya</taxon>
        <taxon>Ascomycota</taxon>
        <taxon>Pezizomycotina</taxon>
        <taxon>Eurotiomycetes</taxon>
        <taxon>Eurotiomycetidae</taxon>
        <taxon>Onygenales</taxon>
        <taxon>Onygenaceae</taxon>
        <taxon>Coccidioides</taxon>
    </lineage>
</organism>
<feature type="region of interest" description="Disordered" evidence="12">
    <location>
        <begin position="235"/>
        <end position="288"/>
    </location>
</feature>
<evidence type="ECO:0000256" key="11">
    <source>
        <dbReference type="PROSITE-ProRule" id="PRU00042"/>
    </source>
</evidence>
<dbReference type="eggNOG" id="KOG1721">
    <property type="taxonomic scope" value="Eukaryota"/>
</dbReference>
<name>A0A0J8RWF7_COCIT</name>
<evidence type="ECO:0000256" key="4">
    <source>
        <dbReference type="ARBA" id="ARBA00022737"/>
    </source>
</evidence>
<evidence type="ECO:0000313" key="14">
    <source>
        <dbReference type="EMBL" id="KMU88449.1"/>
    </source>
</evidence>
<dbReference type="FunFam" id="3.30.160.60:FF:000072">
    <property type="entry name" value="zinc finger protein 143 isoform X1"/>
    <property type="match status" value="1"/>
</dbReference>
<dbReference type="SUPFAM" id="SSF57667">
    <property type="entry name" value="beta-beta-alpha zinc fingers"/>
    <property type="match status" value="1"/>
</dbReference>
<dbReference type="Gene3D" id="3.30.160.60">
    <property type="entry name" value="Classic Zinc Finger"/>
    <property type="match status" value="2"/>
</dbReference>
<accession>A0A0J8RWF7</accession>
<evidence type="ECO:0000256" key="6">
    <source>
        <dbReference type="ARBA" id="ARBA00022833"/>
    </source>
</evidence>
<dbReference type="PANTHER" id="PTHR24408">
    <property type="entry name" value="ZINC FINGER PROTEIN"/>
    <property type="match status" value="1"/>
</dbReference>
<dbReference type="VEuPathDB" id="FungiDB:CIHG_06249"/>
<dbReference type="Pfam" id="PF00096">
    <property type="entry name" value="zf-C2H2"/>
    <property type="match status" value="2"/>
</dbReference>
<dbReference type="SMART" id="SM00355">
    <property type="entry name" value="ZnF_C2H2"/>
    <property type="match status" value="2"/>
</dbReference>
<keyword evidence="6" id="KW-0862">Zinc</keyword>
<dbReference type="GO" id="GO:0000978">
    <property type="term" value="F:RNA polymerase II cis-regulatory region sequence-specific DNA binding"/>
    <property type="evidence" value="ECO:0007669"/>
    <property type="project" value="UniProtKB-ARBA"/>
</dbReference>
<keyword evidence="10" id="KW-0539">Nucleus</keyword>
<feature type="compositionally biased region" description="Low complexity" evidence="12">
    <location>
        <begin position="443"/>
        <end position="466"/>
    </location>
</feature>
<evidence type="ECO:0000256" key="5">
    <source>
        <dbReference type="ARBA" id="ARBA00022771"/>
    </source>
</evidence>
<keyword evidence="9" id="KW-0804">Transcription</keyword>
<evidence type="ECO:0000256" key="3">
    <source>
        <dbReference type="ARBA" id="ARBA00022723"/>
    </source>
</evidence>
<dbReference type="PROSITE" id="PS00028">
    <property type="entry name" value="ZINC_FINGER_C2H2_1"/>
    <property type="match status" value="1"/>
</dbReference>
<protein>
    <recommendedName>
        <fullName evidence="13">C2H2-type domain-containing protein</fullName>
    </recommendedName>
</protein>
<evidence type="ECO:0000256" key="10">
    <source>
        <dbReference type="ARBA" id="ARBA00023242"/>
    </source>
</evidence>
<evidence type="ECO:0000313" key="15">
    <source>
        <dbReference type="Proteomes" id="UP000054563"/>
    </source>
</evidence>
<evidence type="ECO:0000256" key="1">
    <source>
        <dbReference type="ARBA" id="ARBA00004123"/>
    </source>
</evidence>
<dbReference type="FunFam" id="3.30.160.60:FF:001156">
    <property type="entry name" value="Zinc finger protein 407"/>
    <property type="match status" value="1"/>
</dbReference>
<evidence type="ECO:0000256" key="8">
    <source>
        <dbReference type="ARBA" id="ARBA00023125"/>
    </source>
</evidence>
<dbReference type="EMBL" id="DS017005">
    <property type="protein sequence ID" value="KMU88449.1"/>
    <property type="molecule type" value="Genomic_DNA"/>
</dbReference>
<feature type="compositionally biased region" description="Low complexity" evidence="12">
    <location>
        <begin position="269"/>
        <end position="286"/>
    </location>
</feature>
<dbReference type="InterPro" id="IPR013087">
    <property type="entry name" value="Znf_C2H2_type"/>
</dbReference>
<keyword evidence="7" id="KW-0805">Transcription regulation</keyword>
<reference evidence="15" key="1">
    <citation type="journal article" date="2010" name="Genome Res.">
        <title>Population genomic sequencing of Coccidioides fungi reveals recent hybridization and transposon control.</title>
        <authorList>
            <person name="Neafsey D.E."/>
            <person name="Barker B.M."/>
            <person name="Sharpton T.J."/>
            <person name="Stajich J.E."/>
            <person name="Park D.J."/>
            <person name="Whiston E."/>
            <person name="Hung C.-Y."/>
            <person name="McMahan C."/>
            <person name="White J."/>
            <person name="Sykes S."/>
            <person name="Heiman D."/>
            <person name="Young S."/>
            <person name="Zeng Q."/>
            <person name="Abouelleil A."/>
            <person name="Aftuck L."/>
            <person name="Bessette D."/>
            <person name="Brown A."/>
            <person name="FitzGerald M."/>
            <person name="Lui A."/>
            <person name="Macdonald J.P."/>
            <person name="Priest M."/>
            <person name="Orbach M.J."/>
            <person name="Galgiani J.N."/>
            <person name="Kirkland T.N."/>
            <person name="Cole G.T."/>
            <person name="Birren B.W."/>
            <person name="Henn M.R."/>
            <person name="Taylor J.W."/>
            <person name="Rounsley S.D."/>
        </authorList>
    </citation>
    <scope>NUCLEOTIDE SEQUENCE [LARGE SCALE GENOMIC DNA]</scope>
    <source>
        <strain evidence="15">H538.4</strain>
    </source>
</reference>
<dbReference type="GO" id="GO:0008270">
    <property type="term" value="F:zinc ion binding"/>
    <property type="evidence" value="ECO:0007669"/>
    <property type="project" value="UniProtKB-KW"/>
</dbReference>
<evidence type="ECO:0000256" key="9">
    <source>
        <dbReference type="ARBA" id="ARBA00023163"/>
    </source>
</evidence>
<comment type="subcellular location">
    <subcellularLocation>
        <location evidence="1">Nucleus</location>
    </subcellularLocation>
</comment>
<sequence>MSVHQGSFNNKYEGYSLTSLPQVNKAHSLLLGRSHHYFITNIRISRFSCRSCRSKKLNLNTRLLCLSAIQSNASSGHRPPQKPNRVYFTSWSKKKRYLPSQKRINFPGEPWNSDTPNRNRVVQEIFALTLKDRLRCEVTKSQPWFDLPTSPEPDPDLLTLPTPFPRRRTQSYVTCPVEAGFERCYLDIPISACQRTPSVPPAWSERFPPYSVNVATLTISPPGMGAAFDALSMQQSLGQRRPASATLPSFELPNPQAQQSSQPKHPLHSSSGSVFQVHPSSSSASSARGARKCQSLILSILNSRYHKFTRPYPSYSLPAMNGPVMSNIHSPNNQMALIGSMQPNLLPGFSSGHAASLHHVYSGHPHPHAHHFNSLVPPPQNDRPFRCDLCPQSFNRNHDLKRHKRIHLAVKPFPCHHCDKSFSRKDALKRHILVKGCGKDPASDTSTSSSTTRSTSASVVGTAVKK</sequence>
<dbReference type="Proteomes" id="UP000054563">
    <property type="component" value="Unassembled WGS sequence"/>
</dbReference>
<evidence type="ECO:0000256" key="7">
    <source>
        <dbReference type="ARBA" id="ARBA00023015"/>
    </source>
</evidence>
<evidence type="ECO:0000256" key="2">
    <source>
        <dbReference type="ARBA" id="ARBA00006991"/>
    </source>
</evidence>
<keyword evidence="5 11" id="KW-0863">Zinc-finger</keyword>
<feature type="region of interest" description="Disordered" evidence="12">
    <location>
        <begin position="436"/>
        <end position="466"/>
    </location>
</feature>
<keyword evidence="8" id="KW-0238">DNA-binding</keyword>
<keyword evidence="4" id="KW-0677">Repeat</keyword>
<comment type="similarity">
    <text evidence="2">Belongs to the krueppel C2H2-type zinc-finger protein family.</text>
</comment>
<gene>
    <name evidence="14" type="ORF">CIHG_06249</name>
</gene>
<dbReference type="AlphaFoldDB" id="A0A0J8RWF7"/>
<proteinExistence type="inferred from homology"/>
<feature type="domain" description="C2H2-type" evidence="13">
    <location>
        <begin position="413"/>
        <end position="441"/>
    </location>
</feature>
<dbReference type="STRING" id="396776.A0A0J8RWF7"/>
<evidence type="ECO:0000256" key="12">
    <source>
        <dbReference type="SAM" id="MobiDB-lite"/>
    </source>
</evidence>